<dbReference type="PANTHER" id="PTHR43399:SF4">
    <property type="entry name" value="CELL WALL-ASSOCIATED PROTEASE"/>
    <property type="match status" value="1"/>
</dbReference>
<feature type="active site" description="Charge relay system" evidence="5">
    <location>
        <position position="258"/>
    </location>
</feature>
<feature type="domain" description="Peptidase S8/S53" evidence="6">
    <location>
        <begin position="200"/>
        <end position="474"/>
    </location>
</feature>
<dbReference type="InterPro" id="IPR000209">
    <property type="entry name" value="Peptidase_S8/S53_dom"/>
</dbReference>
<evidence type="ECO:0000256" key="5">
    <source>
        <dbReference type="PROSITE-ProRule" id="PRU01240"/>
    </source>
</evidence>
<name>A0AAC9LAD8_9PSEU</name>
<evidence type="ECO:0000256" key="1">
    <source>
        <dbReference type="ARBA" id="ARBA00011073"/>
    </source>
</evidence>
<evidence type="ECO:0000313" key="9">
    <source>
        <dbReference type="Proteomes" id="UP000185511"/>
    </source>
</evidence>
<organism evidence="8 9">
    <name type="scientific">Actinoalloteichus fjordicus</name>
    <dbReference type="NCBI Taxonomy" id="1612552"/>
    <lineage>
        <taxon>Bacteria</taxon>
        <taxon>Bacillati</taxon>
        <taxon>Actinomycetota</taxon>
        <taxon>Actinomycetes</taxon>
        <taxon>Pseudonocardiales</taxon>
        <taxon>Pseudonocardiaceae</taxon>
        <taxon>Actinoalloteichus</taxon>
    </lineage>
</organism>
<accession>A0AAC9LAD8</accession>
<dbReference type="EMBL" id="CP016076">
    <property type="protein sequence ID" value="APU14298.1"/>
    <property type="molecule type" value="Genomic_DNA"/>
</dbReference>
<sequence length="1489" mass="154277">MSRTLVSARPRGRSTTPIGSRGAMGLVFTVVAALIAATAAPSVAQSADEHSAEPASIDADVVETLAEKGAADVWIVLEEQADLSAAAGVADWAERGQAVVDTLRGHAEQTQADAVALLSDAEADFTPYWISNRILVRDASEPLANSITTVPGVERISLPTVLAVPEPTEADEDGSSVDAVEWGVSSINADDVWADYGVTGAGIVVGSVDTGAQFDHPALVGSYRGNLGNGGFDHDYNWFDPSNACGSPSVVPCDNNRHGSHVTGTMTGDDGAGNQIGVAPGAQWIAAKGCESSGCSDTSLLASGQWMLAPTDVGGQNPRADLRPHVVNNSWGSANGSIIDPWYDEIVGAWTASGIFGLFSNGNSGPGCNTTGSPADSALSYGVGAYAVNNTIASFSSRGPGAEGDIRPSISAPGVAIRSSVPGNSYALLNGTSMAAPHVSGAVALLWSAAPSLVGDIEATRDLLDVTAIDVNDTTCGGTAADNNVWGEGRLDILAAVDAAPRGETGALAGTVTDAGTGEPVAGARVTVAGPQDRTVIAGSDGTFALTLSVGDYTVTGSAFGYGEASGTAAVGADETATLDLALTAVPARTVFGQVSDSGGAGLAGVEVGFGGGVLPSTTTDAGGGFVFQSVPEGTYELAAAGSGCVGALTRELVVAGGNTVANFTLPDVTDTHGNYCRNEGDAFVAGDTRVALSGDDASATVALPFPVGFYGQQYSEAFVATNGFLSFTAPSTAYSNGRLPTAGAPNGAVYPFWDDLTVDASAGVYTGVSGADGERVFVVEWRNVRLLSSQTRLTFAAQFHEDGGIVFAYESLPADLPAALGSSATVGIENAAGTDALEYSYNSPVLSSATSIRFGEPDFGYVTGTVVDANDGLPVGGVSVAISQRDSVLNTVTTADDGTFRAQQLLGYYTVTVGKENYSEYVTTAYLGDNRETVTVDAELTTARGEASPGDVSWVVPQDATRSTSVTLSNTGDHDLSWEISERGGDRVTQAPAQAELLSEVRSAAEDTAFDTRDNYTEEEIEDLAEAAPLAAGDVLSSWSVGQVDTAWGVGVDDSLWISDAVGLTNTEFGTDGGPTGRSHDADWATSWNADLAYDTRNDLFCQVNVGGDNGIHCWDESDGDVGYNITGSPWSAISQRGLAYRADDDSFYIGGWNEGVIYHVAGSSHAEPGTMLGRCTAPETGVAGLAYHPEAGTLWITTNSPTNTIYQVDPATCAAVSTVGFPENEQFAGAGLELDSAGALWATSQVSNTAYLIDSGVPMSTDVPWLRQKVSTGTLTPGDEIDVEVEIDTTGLEAGVYRATLLFDTNAGRQPVVQVPVEVVVSGYWQGVAVGGTEEHVAADEIAFAPDQTYTEGSWGWIGEDSTTGSVGANVDITNTREDALYRNQRTNLEAYRFDDLPAGTYEVTLGFAELQRSPKVDWRRFDVTLNERVILLGYDIAQTVGGRAADTRVFTVTIAEGESLDLEFLNRRSYRPAAINNIEVVHRPDW</sequence>
<dbReference type="PROSITE" id="PS00138">
    <property type="entry name" value="SUBTILASE_SER"/>
    <property type="match status" value="1"/>
</dbReference>
<proteinExistence type="inferred from homology"/>
<reference evidence="9" key="1">
    <citation type="submission" date="2016-06" db="EMBL/GenBank/DDBJ databases">
        <title>Complete genome sequence of Actinoalloteichus fjordicus DSM 46855 (=ADI127-17), type strain of the new species Actinoalloteichus fjordicus.</title>
        <authorList>
            <person name="Ruckert C."/>
            <person name="Nouioui I."/>
            <person name="Willmese J."/>
            <person name="van Wezel G."/>
            <person name="Klenk H.-P."/>
            <person name="Kalinowski J."/>
            <person name="Zotchev S.B."/>
        </authorList>
    </citation>
    <scope>NUCLEOTIDE SEQUENCE [LARGE SCALE GENOMIC DNA]</scope>
    <source>
        <strain evidence="9">ADI127-7</strain>
    </source>
</reference>
<evidence type="ECO:0000256" key="4">
    <source>
        <dbReference type="ARBA" id="ARBA00022825"/>
    </source>
</evidence>
<dbReference type="Gene3D" id="3.40.50.200">
    <property type="entry name" value="Peptidase S8/S53 domain"/>
    <property type="match status" value="1"/>
</dbReference>
<dbReference type="Gene3D" id="2.60.40.1120">
    <property type="entry name" value="Carboxypeptidase-like, regulatory domain"/>
    <property type="match status" value="3"/>
</dbReference>
<dbReference type="InterPro" id="IPR013784">
    <property type="entry name" value="Carb-bd-like_fold"/>
</dbReference>
<dbReference type="InterPro" id="IPR015500">
    <property type="entry name" value="Peptidase_S8_subtilisin-rel"/>
</dbReference>
<feature type="domain" description="Malectin" evidence="7">
    <location>
        <begin position="1333"/>
        <end position="1460"/>
    </location>
</feature>
<dbReference type="KEGG" id="acad:UA74_11190"/>
<dbReference type="SUPFAM" id="SSF49464">
    <property type="entry name" value="Carboxypeptidase regulatory domain-like"/>
    <property type="match status" value="2"/>
</dbReference>
<dbReference type="InterPro" id="IPR051048">
    <property type="entry name" value="Peptidase_S8/S53_subtilisin"/>
</dbReference>
<dbReference type="Proteomes" id="UP000185511">
    <property type="component" value="Chromosome"/>
</dbReference>
<dbReference type="PROSITE" id="PS00137">
    <property type="entry name" value="SUBTILASE_HIS"/>
    <property type="match status" value="1"/>
</dbReference>
<evidence type="ECO:0000256" key="2">
    <source>
        <dbReference type="ARBA" id="ARBA00022670"/>
    </source>
</evidence>
<feature type="active site" description="Charge relay system" evidence="5">
    <location>
        <position position="433"/>
    </location>
</feature>
<keyword evidence="9" id="KW-1185">Reference proteome</keyword>
<feature type="active site" description="Charge relay system" evidence="5">
    <location>
        <position position="209"/>
    </location>
</feature>
<comment type="similarity">
    <text evidence="1 5">Belongs to the peptidase S8 family.</text>
</comment>
<dbReference type="PANTHER" id="PTHR43399">
    <property type="entry name" value="SUBTILISIN-RELATED"/>
    <property type="match status" value="1"/>
</dbReference>
<dbReference type="SUPFAM" id="SSF49785">
    <property type="entry name" value="Galactose-binding domain-like"/>
    <property type="match status" value="1"/>
</dbReference>
<dbReference type="InterPro" id="IPR036852">
    <property type="entry name" value="Peptidase_S8/S53_dom_sf"/>
</dbReference>
<dbReference type="Gene3D" id="2.60.120.430">
    <property type="entry name" value="Galactose-binding lectin"/>
    <property type="match status" value="1"/>
</dbReference>
<dbReference type="Pfam" id="PF13620">
    <property type="entry name" value="CarboxypepD_reg"/>
    <property type="match status" value="2"/>
</dbReference>
<evidence type="ECO:0000259" key="7">
    <source>
        <dbReference type="Pfam" id="PF11721"/>
    </source>
</evidence>
<dbReference type="GO" id="GO:0030246">
    <property type="term" value="F:carbohydrate binding"/>
    <property type="evidence" value="ECO:0007669"/>
    <property type="project" value="InterPro"/>
</dbReference>
<gene>
    <name evidence="8" type="ORF">UA74_11190</name>
</gene>
<dbReference type="InterPro" id="IPR021720">
    <property type="entry name" value="Malectin_dom"/>
</dbReference>
<protein>
    <submittedName>
        <fullName evidence="8">Subtilisin-like serine protease</fullName>
    </submittedName>
</protein>
<dbReference type="SUPFAM" id="SSF49452">
    <property type="entry name" value="Starch-binding domain-like"/>
    <property type="match status" value="1"/>
</dbReference>
<dbReference type="GO" id="GO:0006508">
    <property type="term" value="P:proteolysis"/>
    <property type="evidence" value="ECO:0007669"/>
    <property type="project" value="UniProtKB-KW"/>
</dbReference>
<dbReference type="Pfam" id="PF11721">
    <property type="entry name" value="Malectin"/>
    <property type="match status" value="1"/>
</dbReference>
<dbReference type="PRINTS" id="PR00723">
    <property type="entry name" value="SUBTILISIN"/>
</dbReference>
<keyword evidence="3 5" id="KW-0378">Hydrolase</keyword>
<keyword evidence="2 5" id="KW-0645">Protease</keyword>
<dbReference type="InterPro" id="IPR008969">
    <property type="entry name" value="CarboxyPept-like_regulatory"/>
</dbReference>
<evidence type="ECO:0000259" key="6">
    <source>
        <dbReference type="Pfam" id="PF00082"/>
    </source>
</evidence>
<dbReference type="InterPro" id="IPR022398">
    <property type="entry name" value="Peptidase_S8_His-AS"/>
</dbReference>
<dbReference type="GO" id="GO:0004252">
    <property type="term" value="F:serine-type endopeptidase activity"/>
    <property type="evidence" value="ECO:0007669"/>
    <property type="project" value="UniProtKB-UniRule"/>
</dbReference>
<dbReference type="PROSITE" id="PS51892">
    <property type="entry name" value="SUBTILASE"/>
    <property type="match status" value="1"/>
</dbReference>
<dbReference type="SUPFAM" id="SSF52743">
    <property type="entry name" value="Subtilisin-like"/>
    <property type="match status" value="1"/>
</dbReference>
<keyword evidence="4 5" id="KW-0720">Serine protease</keyword>
<evidence type="ECO:0000256" key="3">
    <source>
        <dbReference type="ARBA" id="ARBA00022801"/>
    </source>
</evidence>
<evidence type="ECO:0000313" key="8">
    <source>
        <dbReference type="EMBL" id="APU14298.1"/>
    </source>
</evidence>
<dbReference type="SUPFAM" id="SSF63829">
    <property type="entry name" value="Calcium-dependent phosphotriesterase"/>
    <property type="match status" value="1"/>
</dbReference>
<dbReference type="InterPro" id="IPR023828">
    <property type="entry name" value="Peptidase_S8_Ser-AS"/>
</dbReference>
<dbReference type="Pfam" id="PF00082">
    <property type="entry name" value="Peptidase_S8"/>
    <property type="match status" value="1"/>
</dbReference>
<dbReference type="InterPro" id="IPR008979">
    <property type="entry name" value="Galactose-bd-like_sf"/>
</dbReference>